<evidence type="ECO:0000256" key="2">
    <source>
        <dbReference type="ARBA" id="ARBA00022659"/>
    </source>
</evidence>
<dbReference type="AlphaFoldDB" id="A0A8C9F1Y5"/>
<dbReference type="PROSITE" id="PS50923">
    <property type="entry name" value="SUSHI"/>
    <property type="match status" value="5"/>
</dbReference>
<feature type="domain" description="Sushi" evidence="8">
    <location>
        <begin position="259"/>
        <end position="317"/>
    </location>
</feature>
<proteinExistence type="predicted"/>
<dbReference type="CDD" id="cd00033">
    <property type="entry name" value="CCP"/>
    <property type="match status" value="5"/>
</dbReference>
<dbReference type="InterPro" id="IPR035976">
    <property type="entry name" value="Sushi/SCR/CCP_sf"/>
</dbReference>
<dbReference type="SMART" id="SM00032">
    <property type="entry name" value="CCP"/>
    <property type="match status" value="5"/>
</dbReference>
<dbReference type="PANTHER" id="PTHR45785:SF2">
    <property type="entry name" value="COMPLEMENT FACTOR H-RELATED"/>
    <property type="match status" value="1"/>
</dbReference>
<dbReference type="FunFam" id="2.10.70.10:FF:000014">
    <property type="entry name" value="Membrane cofactor protein"/>
    <property type="match status" value="2"/>
</dbReference>
<evidence type="ECO:0000259" key="8">
    <source>
        <dbReference type="PROSITE" id="PS50923"/>
    </source>
</evidence>
<keyword evidence="10" id="KW-1185">Reference proteome</keyword>
<evidence type="ECO:0000256" key="4">
    <source>
        <dbReference type="ARBA" id="ARBA00022737"/>
    </source>
</evidence>
<comment type="subcellular location">
    <subcellularLocation>
        <location evidence="1">Virion</location>
    </subcellularLocation>
</comment>
<dbReference type="InterPro" id="IPR000436">
    <property type="entry name" value="Sushi_SCR_CCP_dom"/>
</dbReference>
<organism evidence="9 10">
    <name type="scientific">Pavo cristatus</name>
    <name type="common">Indian peafowl</name>
    <name type="synonym">Blue peafowl</name>
    <dbReference type="NCBI Taxonomy" id="9049"/>
    <lineage>
        <taxon>Eukaryota</taxon>
        <taxon>Metazoa</taxon>
        <taxon>Chordata</taxon>
        <taxon>Craniata</taxon>
        <taxon>Vertebrata</taxon>
        <taxon>Euteleostomi</taxon>
        <taxon>Archelosauria</taxon>
        <taxon>Archosauria</taxon>
        <taxon>Dinosauria</taxon>
        <taxon>Saurischia</taxon>
        <taxon>Theropoda</taxon>
        <taxon>Coelurosauria</taxon>
        <taxon>Aves</taxon>
        <taxon>Neognathae</taxon>
        <taxon>Galloanserae</taxon>
        <taxon>Galliformes</taxon>
        <taxon>Phasianidae</taxon>
        <taxon>Phasianinae</taxon>
        <taxon>Pavo</taxon>
    </lineage>
</organism>
<feature type="disulfide bond" evidence="6">
    <location>
        <begin position="200"/>
        <end position="243"/>
    </location>
</feature>
<accession>A0A8C9F1Y5</accession>
<evidence type="ECO:0000256" key="5">
    <source>
        <dbReference type="ARBA" id="ARBA00023157"/>
    </source>
</evidence>
<feature type="domain" description="Sushi" evidence="8">
    <location>
        <begin position="136"/>
        <end position="197"/>
    </location>
</feature>
<evidence type="ECO:0000256" key="3">
    <source>
        <dbReference type="ARBA" id="ARBA00022729"/>
    </source>
</evidence>
<feature type="domain" description="Sushi" evidence="8">
    <location>
        <begin position="20"/>
        <end position="79"/>
    </location>
</feature>
<feature type="domain" description="Sushi" evidence="8">
    <location>
        <begin position="80"/>
        <end position="132"/>
    </location>
</feature>
<protein>
    <recommendedName>
        <fullName evidence="8">Sushi domain-containing protein</fullName>
    </recommendedName>
</protein>
<keyword evidence="7" id="KW-1133">Transmembrane helix</keyword>
<sequence length="343" mass="37027">MSVCQADFSWSPPLPACKKGKCPPPNIANGLHSSRSSARFLHGTVVNYSCKDGFELVGNVSISCSEVGRWSRPLPRCQAIGCRSPTVRNGKVQAPKDTYEAGETLRFDCDPGYAAEGSHRAQCKPGGSWDPSVLIQPCPVPPKISNGDHDGHGKAEFTMGMYVTYTCNLGYYLAGNVERVFCKASGKWSQPSPHCEEVTCPQPPNIANGLHSSRSSARFLHGTVVNYSCKDGFELVGNVSISCSEVGRWSRPLPRCQAIGCRSPTVRNGKVQAPKDTYEAGETLRFDCDPGYAAEGSHRAQCKPGGSWDPPVLTARGFGVFICLFVLLLLITSAHLPFQRPSA</sequence>
<evidence type="ECO:0000313" key="9">
    <source>
        <dbReference type="Ensembl" id="ENSPSTP00000008296.1"/>
    </source>
</evidence>
<keyword evidence="2 6" id="KW-0768">Sushi</keyword>
<evidence type="ECO:0000313" key="10">
    <source>
        <dbReference type="Proteomes" id="UP000694428"/>
    </source>
</evidence>
<dbReference type="PANTHER" id="PTHR45785">
    <property type="entry name" value="COMPLEMENT FACTOR H-RELATED"/>
    <property type="match status" value="1"/>
</dbReference>
<evidence type="ECO:0000256" key="7">
    <source>
        <dbReference type="SAM" id="Phobius"/>
    </source>
</evidence>
<feature type="disulfide bond" evidence="6">
    <location>
        <begin position="229"/>
        <end position="256"/>
    </location>
</feature>
<dbReference type="Pfam" id="PF00084">
    <property type="entry name" value="Sushi"/>
    <property type="match status" value="5"/>
</dbReference>
<keyword evidence="3" id="KW-0732">Signal</keyword>
<dbReference type="Ensembl" id="ENSPSTT00000008708.1">
    <property type="protein sequence ID" value="ENSPSTP00000008296.1"/>
    <property type="gene ID" value="ENSPSTG00000005856.1"/>
</dbReference>
<reference evidence="9" key="1">
    <citation type="submission" date="2025-08" db="UniProtKB">
        <authorList>
            <consortium name="Ensembl"/>
        </authorList>
    </citation>
    <scope>IDENTIFICATION</scope>
</reference>
<name>A0A8C9F1Y5_PAVCR</name>
<feature type="disulfide bond" evidence="6">
    <location>
        <begin position="50"/>
        <end position="77"/>
    </location>
</feature>
<dbReference type="SUPFAM" id="SSF57535">
    <property type="entry name" value="Complement control module/SCR domain"/>
    <property type="match status" value="5"/>
</dbReference>
<keyword evidence="7" id="KW-0812">Transmembrane</keyword>
<keyword evidence="7" id="KW-0472">Membrane</keyword>
<dbReference type="Gene3D" id="2.10.70.10">
    <property type="entry name" value="Complement Module, domain 1"/>
    <property type="match status" value="5"/>
</dbReference>
<keyword evidence="4" id="KW-0677">Repeat</keyword>
<feature type="domain" description="Sushi" evidence="8">
    <location>
        <begin position="198"/>
        <end position="258"/>
    </location>
</feature>
<reference evidence="9" key="2">
    <citation type="submission" date="2025-09" db="UniProtKB">
        <authorList>
            <consortium name="Ensembl"/>
        </authorList>
    </citation>
    <scope>IDENTIFICATION</scope>
</reference>
<dbReference type="Proteomes" id="UP000694428">
    <property type="component" value="Unplaced"/>
</dbReference>
<feature type="transmembrane region" description="Helical" evidence="7">
    <location>
        <begin position="318"/>
        <end position="338"/>
    </location>
</feature>
<evidence type="ECO:0000256" key="1">
    <source>
        <dbReference type="ARBA" id="ARBA00004328"/>
    </source>
</evidence>
<dbReference type="InterPro" id="IPR051503">
    <property type="entry name" value="ComplSys_Reg/VirEntry_Med"/>
</dbReference>
<keyword evidence="5 6" id="KW-1015">Disulfide bond</keyword>
<evidence type="ECO:0000256" key="6">
    <source>
        <dbReference type="PROSITE-ProRule" id="PRU00302"/>
    </source>
</evidence>
<comment type="caution">
    <text evidence="6">Lacks conserved residue(s) required for the propagation of feature annotation.</text>
</comment>